<dbReference type="AlphaFoldDB" id="A0A9E2S5J6"/>
<reference evidence="3" key="1">
    <citation type="submission" date="2021-06" db="EMBL/GenBank/DDBJ databases">
        <authorList>
            <person name="Huq M.A."/>
        </authorList>
    </citation>
    <scope>NUCLEOTIDE SEQUENCE</scope>
    <source>
        <strain evidence="3">MAH-26</strain>
    </source>
</reference>
<keyword evidence="1" id="KW-0732">Signal</keyword>
<organism evidence="3 4">
    <name type="scientific">Pinibacter aurantiacus</name>
    <dbReference type="NCBI Taxonomy" id="2851599"/>
    <lineage>
        <taxon>Bacteria</taxon>
        <taxon>Pseudomonadati</taxon>
        <taxon>Bacteroidota</taxon>
        <taxon>Chitinophagia</taxon>
        <taxon>Chitinophagales</taxon>
        <taxon>Chitinophagaceae</taxon>
        <taxon>Pinibacter</taxon>
    </lineage>
</organism>
<evidence type="ECO:0000256" key="1">
    <source>
        <dbReference type="SAM" id="SignalP"/>
    </source>
</evidence>
<dbReference type="Pfam" id="PF13715">
    <property type="entry name" value="CarbopepD_reg_2"/>
    <property type="match status" value="1"/>
</dbReference>
<dbReference type="EMBL" id="JAHSPG010000002">
    <property type="protein sequence ID" value="MBV4356361.1"/>
    <property type="molecule type" value="Genomic_DNA"/>
</dbReference>
<feature type="domain" description="TonB-dependent receptor plug" evidence="2">
    <location>
        <begin position="130"/>
        <end position="216"/>
    </location>
</feature>
<feature type="chain" id="PRO_5039556472" evidence="1">
    <location>
        <begin position="20"/>
        <end position="744"/>
    </location>
</feature>
<protein>
    <submittedName>
        <fullName evidence="3">TonB-dependent receptor</fullName>
    </submittedName>
</protein>
<accession>A0A9E2S5J6</accession>
<sequence length="744" mass="84115">MNKTFITLTLLLLSAFSFAQTTLSGIIKDYKGKPIPGASITLRDTYDGATSDSSGRYNFSTPEKGEKILAVTCVGYKPWEQNITLHAGQMPINIMLKENLDELKAVIVTAGSFEASDSKRTTVLNSIDIVTTASANADVTAAIRTLPGTQQVGEKEGLFVRGGSGEEAKIFIDGTLVNNFFFSSVPDIAQRGRFNPFLFKGTVFTSGGYSALYGQALSAALILETVDLPERTSANVGLSTVGLNAGYQKLAKNNKASWGINYNYTNLLPYFAIVPQKPDYFRMPLYHNAETNFRIKTSRTGMLKFYGYFNYNQLGLRNQDIDSSTLKNAFGLYNNNEYANLSYKEVLGRNWKLNIGTSYSHNLDNVNTDLQNQDNENQHIPYYPYFQKAFKVDSRSQLATLKTVLEKRITGISAVRFGGEYLWNKENTDYSNDTVFHALSSYVDNFTALFAETDIYITNDLAAKLGTRYEYSSYLKKSDIVPRASIAYKLGNKGQVSFAYGMFYQKPERNYLLFSNKYLYQKATHYILNYQKLTTEHTFRVEAYYKKYNDLLKTVPDTNNLGYGYAQGIELFWRDKKSLKNFDYWISYSYLDTKRDYLNYPKSMQPNFAATHTASAVVKKFVLNWKTQFNASYTFATGRPYYNLMADGAGKYYIADQGKTVTYNNLSFSVNYLPRLGKKDSKTFIVWVLSATNVLGNKLVYNYNYSADGMNKVAVTPPAGRFYFLGCFISFGIDRTEDVINNNL</sequence>
<proteinExistence type="predicted"/>
<name>A0A9E2S5J6_9BACT</name>
<keyword evidence="3" id="KW-0675">Receptor</keyword>
<gene>
    <name evidence="3" type="ORF">KTO63_04315</name>
</gene>
<evidence type="ECO:0000259" key="2">
    <source>
        <dbReference type="Pfam" id="PF07715"/>
    </source>
</evidence>
<dbReference type="Proteomes" id="UP000812270">
    <property type="component" value="Unassembled WGS sequence"/>
</dbReference>
<feature type="signal peptide" evidence="1">
    <location>
        <begin position="1"/>
        <end position="19"/>
    </location>
</feature>
<dbReference type="InterPro" id="IPR012910">
    <property type="entry name" value="Plug_dom"/>
</dbReference>
<dbReference type="RefSeq" id="WP_217789919.1">
    <property type="nucleotide sequence ID" value="NZ_JAHSPG010000002.1"/>
</dbReference>
<keyword evidence="4" id="KW-1185">Reference proteome</keyword>
<comment type="caution">
    <text evidence="3">The sequence shown here is derived from an EMBL/GenBank/DDBJ whole genome shotgun (WGS) entry which is preliminary data.</text>
</comment>
<dbReference type="Pfam" id="PF07715">
    <property type="entry name" value="Plug"/>
    <property type="match status" value="1"/>
</dbReference>
<evidence type="ECO:0000313" key="3">
    <source>
        <dbReference type="EMBL" id="MBV4356361.1"/>
    </source>
</evidence>
<evidence type="ECO:0000313" key="4">
    <source>
        <dbReference type="Proteomes" id="UP000812270"/>
    </source>
</evidence>